<gene>
    <name evidence="2" type="ORF">NCTC11085_01668</name>
</gene>
<proteinExistence type="predicted"/>
<dbReference type="EMBL" id="LS483346">
    <property type="protein sequence ID" value="SQF35296.1"/>
    <property type="molecule type" value="Genomic_DNA"/>
</dbReference>
<evidence type="ECO:0000313" key="2">
    <source>
        <dbReference type="EMBL" id="SQF35296.1"/>
    </source>
</evidence>
<organism evidence="2 3">
    <name type="scientific">Streptococcus sanguinis</name>
    <dbReference type="NCBI Taxonomy" id="1305"/>
    <lineage>
        <taxon>Bacteria</taxon>
        <taxon>Bacillati</taxon>
        <taxon>Bacillota</taxon>
        <taxon>Bacilli</taxon>
        <taxon>Lactobacillales</taxon>
        <taxon>Streptococcaceae</taxon>
        <taxon>Streptococcus</taxon>
    </lineage>
</organism>
<evidence type="ECO:0000313" key="3">
    <source>
        <dbReference type="Proteomes" id="UP000249623"/>
    </source>
</evidence>
<dbReference type="Pfam" id="PF24832">
    <property type="entry name" value="DUF7716"/>
    <property type="match status" value="1"/>
</dbReference>
<sequence length="115" mass="13696">MKKNQTYDLKDIMEAVKSEELDDDFCLYAKENGELNFQDSYLLADYPQVVDNRDVYPRQVKEQDLELIYYGEDFADVLLSVMEQKAEVTDQECLQALLYYYEHDDFMDFDKDTVL</sequence>
<dbReference type="RefSeq" id="WP_002903177.1">
    <property type="nucleotide sequence ID" value="NZ_CP071413.1"/>
</dbReference>
<feature type="domain" description="DUF7716" evidence="1">
    <location>
        <begin position="8"/>
        <end position="109"/>
    </location>
</feature>
<dbReference type="AlphaFoldDB" id="A0A2X3VSM2"/>
<protein>
    <recommendedName>
        <fullName evidence="1">DUF7716 domain-containing protein</fullName>
    </recommendedName>
</protein>
<evidence type="ECO:0000259" key="1">
    <source>
        <dbReference type="Pfam" id="PF24832"/>
    </source>
</evidence>
<reference evidence="2 3" key="1">
    <citation type="submission" date="2018-06" db="EMBL/GenBank/DDBJ databases">
        <authorList>
            <consortium name="Pathogen Informatics"/>
            <person name="Doyle S."/>
        </authorList>
    </citation>
    <scope>NUCLEOTIDE SEQUENCE [LARGE SCALE GENOMIC DNA]</scope>
    <source>
        <strain evidence="2 3">NCTC11085</strain>
    </source>
</reference>
<accession>A0A2X3VSM2</accession>
<dbReference type="Proteomes" id="UP000249623">
    <property type="component" value="Chromosome 1"/>
</dbReference>
<dbReference type="OMA" id="DFCLYAK"/>
<dbReference type="InterPro" id="IPR056133">
    <property type="entry name" value="DUF7716"/>
</dbReference>
<name>A0A2X3VSM2_STRSA</name>